<comment type="caution">
    <text evidence="1">The sequence shown here is derived from an EMBL/GenBank/DDBJ whole genome shotgun (WGS) entry which is preliminary data.</text>
</comment>
<evidence type="ECO:0000313" key="2">
    <source>
        <dbReference type="Proteomes" id="UP000309997"/>
    </source>
</evidence>
<proteinExistence type="predicted"/>
<dbReference type="EMBL" id="RCHU02000007">
    <property type="protein sequence ID" value="KAL3583474.1"/>
    <property type="molecule type" value="Genomic_DNA"/>
</dbReference>
<name>A0ACC4BY96_POPAL</name>
<protein>
    <submittedName>
        <fullName evidence="1">Uncharacterized protein</fullName>
    </submittedName>
</protein>
<keyword evidence="2" id="KW-1185">Reference proteome</keyword>
<reference evidence="1 2" key="1">
    <citation type="journal article" date="2024" name="Plant Biotechnol. J.">
        <title>Genome and CRISPR/Cas9 system of a widespread forest tree (Populus alba) in the world.</title>
        <authorList>
            <person name="Liu Y.J."/>
            <person name="Jiang P.F."/>
            <person name="Han X.M."/>
            <person name="Li X.Y."/>
            <person name="Wang H.M."/>
            <person name="Wang Y.J."/>
            <person name="Wang X.X."/>
            <person name="Zeng Q.Y."/>
        </authorList>
    </citation>
    <scope>NUCLEOTIDE SEQUENCE [LARGE SCALE GENOMIC DNA]</scope>
    <source>
        <strain evidence="2">cv. PAL-ZL1</strain>
    </source>
</reference>
<evidence type="ECO:0000313" key="1">
    <source>
        <dbReference type="EMBL" id="KAL3583474.1"/>
    </source>
</evidence>
<organism evidence="1 2">
    <name type="scientific">Populus alba</name>
    <name type="common">White poplar</name>
    <dbReference type="NCBI Taxonomy" id="43335"/>
    <lineage>
        <taxon>Eukaryota</taxon>
        <taxon>Viridiplantae</taxon>
        <taxon>Streptophyta</taxon>
        <taxon>Embryophyta</taxon>
        <taxon>Tracheophyta</taxon>
        <taxon>Spermatophyta</taxon>
        <taxon>Magnoliopsida</taxon>
        <taxon>eudicotyledons</taxon>
        <taxon>Gunneridae</taxon>
        <taxon>Pentapetalae</taxon>
        <taxon>rosids</taxon>
        <taxon>fabids</taxon>
        <taxon>Malpighiales</taxon>
        <taxon>Salicaceae</taxon>
        <taxon>Saliceae</taxon>
        <taxon>Populus</taxon>
    </lineage>
</organism>
<dbReference type="Proteomes" id="UP000309997">
    <property type="component" value="Unassembled WGS sequence"/>
</dbReference>
<gene>
    <name evidence="1" type="ORF">D5086_014535</name>
</gene>
<sequence>MKKKQIKRWGYGGFVGCHHWNHCSTKRELVLVNHFTDCSSSKKLQEHTYRGGSWLARKLVSYSTPRPKPRQHVFPASYFFSIKSGDNHKDHHSFCSASYSNNVSLALIWEDVIGPNLYGEAAELNVP</sequence>
<accession>A0ACC4BY96</accession>